<evidence type="ECO:0000256" key="2">
    <source>
        <dbReference type="SAM" id="Phobius"/>
    </source>
</evidence>
<keyword evidence="2" id="KW-0472">Membrane</keyword>
<gene>
    <name evidence="3" type="ORF">GCM10025770_28220</name>
</gene>
<sequence>MKREERQIRHLAEHLLHSGVGDLSPHERRALNRIARRMQASISDPDTDPNANPLNDDGITFGERLADRVAEFGGSWKFISIFGIFLIGWAILNTELLRAKAFDPYPYVFLNLVLSMLAALQAPIIMMSQNRQAARDRLTMLRDLDINLKAEASIMALHKRLDQLSWQLLGDLDQLKRAQRDGGAAEKPAGHATPYSGATKAGDSDKQGSA</sequence>
<dbReference type="Pfam" id="PF06210">
    <property type="entry name" value="DUF1003"/>
    <property type="match status" value="1"/>
</dbReference>
<name>A0ABP9QW04_9RHOO</name>
<proteinExistence type="predicted"/>
<dbReference type="PANTHER" id="PTHR41386:SF1">
    <property type="entry name" value="MEMBRANE PROTEIN"/>
    <property type="match status" value="1"/>
</dbReference>
<feature type="transmembrane region" description="Helical" evidence="2">
    <location>
        <begin position="74"/>
        <end position="92"/>
    </location>
</feature>
<feature type="region of interest" description="Disordered" evidence="1">
    <location>
        <begin position="179"/>
        <end position="210"/>
    </location>
</feature>
<evidence type="ECO:0000313" key="3">
    <source>
        <dbReference type="EMBL" id="GAA5168360.1"/>
    </source>
</evidence>
<dbReference type="PANTHER" id="PTHR41386">
    <property type="entry name" value="INTEGRAL MEMBRANE PROTEIN-RELATED"/>
    <property type="match status" value="1"/>
</dbReference>
<reference evidence="4" key="1">
    <citation type="journal article" date="2019" name="Int. J. Syst. Evol. Microbiol.">
        <title>The Global Catalogue of Microorganisms (GCM) 10K type strain sequencing project: providing services to taxonomists for standard genome sequencing and annotation.</title>
        <authorList>
            <consortium name="The Broad Institute Genomics Platform"/>
            <consortium name="The Broad Institute Genome Sequencing Center for Infectious Disease"/>
            <person name="Wu L."/>
            <person name="Ma J."/>
        </authorList>
    </citation>
    <scope>NUCLEOTIDE SEQUENCE [LARGE SCALE GENOMIC DNA]</scope>
    <source>
        <strain evidence="4">JCM 18715</strain>
    </source>
</reference>
<dbReference type="EMBL" id="BAABLD010000010">
    <property type="protein sequence ID" value="GAA5168360.1"/>
    <property type="molecule type" value="Genomic_DNA"/>
</dbReference>
<comment type="caution">
    <text evidence="3">The sequence shown here is derived from an EMBL/GenBank/DDBJ whole genome shotgun (WGS) entry which is preliminary data.</text>
</comment>
<dbReference type="Proteomes" id="UP001500547">
    <property type="component" value="Unassembled WGS sequence"/>
</dbReference>
<evidence type="ECO:0000256" key="1">
    <source>
        <dbReference type="SAM" id="MobiDB-lite"/>
    </source>
</evidence>
<dbReference type="RefSeq" id="WP_345533736.1">
    <property type="nucleotide sequence ID" value="NZ_BAABLD010000010.1"/>
</dbReference>
<feature type="transmembrane region" description="Helical" evidence="2">
    <location>
        <begin position="104"/>
        <end position="127"/>
    </location>
</feature>
<protein>
    <submittedName>
        <fullName evidence="3">DUF1003 domain-containing protein</fullName>
    </submittedName>
</protein>
<keyword evidence="4" id="KW-1185">Reference proteome</keyword>
<keyword evidence="2" id="KW-0812">Transmembrane</keyword>
<dbReference type="InterPro" id="IPR010406">
    <property type="entry name" value="DUF1003"/>
</dbReference>
<evidence type="ECO:0000313" key="4">
    <source>
        <dbReference type="Proteomes" id="UP001500547"/>
    </source>
</evidence>
<accession>A0ABP9QW04</accession>
<organism evidence="3 4">
    <name type="scientific">Viridibacterium curvum</name>
    <dbReference type="NCBI Taxonomy" id="1101404"/>
    <lineage>
        <taxon>Bacteria</taxon>
        <taxon>Pseudomonadati</taxon>
        <taxon>Pseudomonadota</taxon>
        <taxon>Betaproteobacteria</taxon>
        <taxon>Rhodocyclales</taxon>
        <taxon>Rhodocyclaceae</taxon>
        <taxon>Viridibacterium</taxon>
    </lineage>
</organism>
<keyword evidence="2" id="KW-1133">Transmembrane helix</keyword>